<reference evidence="3" key="1">
    <citation type="journal article" date="2018" name="Nat. Microbiol.">
        <title>Leveraging single-cell genomics to expand the fungal tree of life.</title>
        <authorList>
            <person name="Ahrendt S.R."/>
            <person name="Quandt C.A."/>
            <person name="Ciobanu D."/>
            <person name="Clum A."/>
            <person name="Salamov A."/>
            <person name="Andreopoulos B."/>
            <person name="Cheng J.F."/>
            <person name="Woyke T."/>
            <person name="Pelin A."/>
            <person name="Henrissat B."/>
            <person name="Reynolds N.K."/>
            <person name="Benny G.L."/>
            <person name="Smith M.E."/>
            <person name="James T.Y."/>
            <person name="Grigoriev I.V."/>
        </authorList>
    </citation>
    <scope>NUCLEOTIDE SEQUENCE [LARGE SCALE GENOMIC DNA]</scope>
</reference>
<proteinExistence type="predicted"/>
<evidence type="ECO:0000313" key="3">
    <source>
        <dbReference type="Proteomes" id="UP000269721"/>
    </source>
</evidence>
<evidence type="ECO:0000313" key="2">
    <source>
        <dbReference type="EMBL" id="RKO92572.1"/>
    </source>
</evidence>
<feature type="compositionally biased region" description="Polar residues" evidence="1">
    <location>
        <begin position="138"/>
        <end position="158"/>
    </location>
</feature>
<keyword evidence="3" id="KW-1185">Reference proteome</keyword>
<organism evidence="2 3">
    <name type="scientific">Blyttiomyces helicus</name>
    <dbReference type="NCBI Taxonomy" id="388810"/>
    <lineage>
        <taxon>Eukaryota</taxon>
        <taxon>Fungi</taxon>
        <taxon>Fungi incertae sedis</taxon>
        <taxon>Chytridiomycota</taxon>
        <taxon>Chytridiomycota incertae sedis</taxon>
        <taxon>Chytridiomycetes</taxon>
        <taxon>Chytridiomycetes incertae sedis</taxon>
        <taxon>Blyttiomyces</taxon>
    </lineage>
</organism>
<evidence type="ECO:0000256" key="1">
    <source>
        <dbReference type="SAM" id="MobiDB-lite"/>
    </source>
</evidence>
<dbReference type="Proteomes" id="UP000269721">
    <property type="component" value="Unassembled WGS sequence"/>
</dbReference>
<name>A0A4P9WJM0_9FUNG</name>
<feature type="region of interest" description="Disordered" evidence="1">
    <location>
        <begin position="20"/>
        <end position="158"/>
    </location>
</feature>
<sequence>MCCKDKPSSTVPQQMLQMAITGTITRPARPILLRSKTPRERSKMMKPAEPLVQNHKGDDECGGEDEHLPERAKNDPVTNFAKGESPKNTTRMSAPRKQDSLHHYQQQTTKTHPKGPPMSTGMHIAPTPAPTAKPHFQITEQATTKPAAQNQMNELGKE</sequence>
<protein>
    <submittedName>
        <fullName evidence="2">Uncharacterized protein</fullName>
    </submittedName>
</protein>
<gene>
    <name evidence="2" type="ORF">BDK51DRAFT_33860</name>
</gene>
<feature type="compositionally biased region" description="Basic and acidic residues" evidence="1">
    <location>
        <begin position="55"/>
        <end position="74"/>
    </location>
</feature>
<accession>A0A4P9WJM0</accession>
<dbReference type="AlphaFoldDB" id="A0A4P9WJM0"/>
<dbReference type="EMBL" id="KZ994582">
    <property type="protein sequence ID" value="RKO92572.1"/>
    <property type="molecule type" value="Genomic_DNA"/>
</dbReference>